<accession>A0A0A9HMR5</accession>
<reference evidence="1" key="2">
    <citation type="journal article" date="2015" name="Data Brief">
        <title>Shoot transcriptome of the giant reed, Arundo donax.</title>
        <authorList>
            <person name="Barrero R.A."/>
            <person name="Guerrero F.D."/>
            <person name="Moolhuijzen P."/>
            <person name="Goolsby J.A."/>
            <person name="Tidwell J."/>
            <person name="Bellgard S.E."/>
            <person name="Bellgard M.I."/>
        </authorList>
    </citation>
    <scope>NUCLEOTIDE SEQUENCE</scope>
    <source>
        <tissue evidence="1">Shoot tissue taken approximately 20 cm above the soil surface</tissue>
    </source>
</reference>
<dbReference type="AlphaFoldDB" id="A0A0A9HMR5"/>
<organism evidence="1">
    <name type="scientific">Arundo donax</name>
    <name type="common">Giant reed</name>
    <name type="synonym">Donax arundinaceus</name>
    <dbReference type="NCBI Taxonomy" id="35708"/>
    <lineage>
        <taxon>Eukaryota</taxon>
        <taxon>Viridiplantae</taxon>
        <taxon>Streptophyta</taxon>
        <taxon>Embryophyta</taxon>
        <taxon>Tracheophyta</taxon>
        <taxon>Spermatophyta</taxon>
        <taxon>Magnoliopsida</taxon>
        <taxon>Liliopsida</taxon>
        <taxon>Poales</taxon>
        <taxon>Poaceae</taxon>
        <taxon>PACMAD clade</taxon>
        <taxon>Arundinoideae</taxon>
        <taxon>Arundineae</taxon>
        <taxon>Arundo</taxon>
    </lineage>
</organism>
<evidence type="ECO:0000313" key="1">
    <source>
        <dbReference type="EMBL" id="JAE34173.1"/>
    </source>
</evidence>
<dbReference type="EMBL" id="GBRH01163723">
    <property type="protein sequence ID" value="JAE34173.1"/>
    <property type="molecule type" value="Transcribed_RNA"/>
</dbReference>
<proteinExistence type="predicted"/>
<name>A0A0A9HMR5_ARUDO</name>
<sequence>MLISELDLTFFITNHYTLFC</sequence>
<protein>
    <submittedName>
        <fullName evidence="1">Uncharacterized protein</fullName>
    </submittedName>
</protein>
<reference evidence="1" key="1">
    <citation type="submission" date="2014-09" db="EMBL/GenBank/DDBJ databases">
        <authorList>
            <person name="Magalhaes I.L.F."/>
            <person name="Oliveira U."/>
            <person name="Santos F.R."/>
            <person name="Vidigal T.H.D.A."/>
            <person name="Brescovit A.D."/>
            <person name="Santos A.J."/>
        </authorList>
    </citation>
    <scope>NUCLEOTIDE SEQUENCE</scope>
    <source>
        <tissue evidence="1">Shoot tissue taken approximately 20 cm above the soil surface</tissue>
    </source>
</reference>